<organism evidence="1 2">
    <name type="scientific">Mucilaginibacter aquatilis</name>
    <dbReference type="NCBI Taxonomy" id="1517760"/>
    <lineage>
        <taxon>Bacteria</taxon>
        <taxon>Pseudomonadati</taxon>
        <taxon>Bacteroidota</taxon>
        <taxon>Sphingobacteriia</taxon>
        <taxon>Sphingobacteriales</taxon>
        <taxon>Sphingobacteriaceae</taxon>
        <taxon>Mucilaginibacter</taxon>
    </lineage>
</organism>
<dbReference type="InterPro" id="IPR018490">
    <property type="entry name" value="cNMP-bd_dom_sf"/>
</dbReference>
<dbReference type="Gene3D" id="2.60.120.10">
    <property type="entry name" value="Jelly Rolls"/>
    <property type="match status" value="1"/>
</dbReference>
<proteinExistence type="predicted"/>
<comment type="caution">
    <text evidence="1">The sequence shown here is derived from an EMBL/GenBank/DDBJ whole genome shotgun (WGS) entry which is preliminary data.</text>
</comment>
<dbReference type="EMBL" id="WQLA01000008">
    <property type="protein sequence ID" value="MVN93127.1"/>
    <property type="molecule type" value="Genomic_DNA"/>
</dbReference>
<accession>A0A6I4IDN2</accession>
<sequence>MDTQIANEKFRVGMARFVTFTDDEWQLCSQYIGYLTLKKKENFTVPEKVEDRLGFIVNGSVRYFYMKDGEEVTGYFCFEKEFVSSYKSFLRIEPGINYIQALEDTEMIVVTRQQWEQLLANPKLAYKMERFGRLLAEHYLCCYEDRIAAFVTESPEERYLKLLSNGKGVLQRIPQHYIAHYLGITHVSLSRIRKRIFADRPVV</sequence>
<dbReference type="OrthoDB" id="663011at2"/>
<evidence type="ECO:0000313" key="2">
    <source>
        <dbReference type="Proteomes" id="UP000434850"/>
    </source>
</evidence>
<dbReference type="Proteomes" id="UP000434850">
    <property type="component" value="Unassembled WGS sequence"/>
</dbReference>
<keyword evidence="2" id="KW-1185">Reference proteome</keyword>
<dbReference type="SUPFAM" id="SSF51206">
    <property type="entry name" value="cAMP-binding domain-like"/>
    <property type="match status" value="1"/>
</dbReference>
<reference evidence="1 2" key="1">
    <citation type="submission" date="2019-12" db="EMBL/GenBank/DDBJ databases">
        <title>Mucilaginibacter sp. HME9299 genome sequencing and assembly.</title>
        <authorList>
            <person name="Kang H."/>
            <person name="Kim H."/>
            <person name="Joh K."/>
        </authorList>
    </citation>
    <scope>NUCLEOTIDE SEQUENCE [LARGE SCALE GENOMIC DNA]</scope>
    <source>
        <strain evidence="1 2">HME9299</strain>
    </source>
</reference>
<dbReference type="AlphaFoldDB" id="A0A6I4IDN2"/>
<protein>
    <submittedName>
        <fullName evidence="1">Crp/Fnr family transcriptional regulator</fullName>
    </submittedName>
</protein>
<gene>
    <name evidence="1" type="ORF">GO816_18490</name>
</gene>
<dbReference type="InterPro" id="IPR014710">
    <property type="entry name" value="RmlC-like_jellyroll"/>
</dbReference>
<evidence type="ECO:0000313" key="1">
    <source>
        <dbReference type="EMBL" id="MVN93127.1"/>
    </source>
</evidence>
<dbReference type="RefSeq" id="WP_157543439.1">
    <property type="nucleotide sequence ID" value="NZ_WQLA01000008.1"/>
</dbReference>
<name>A0A6I4IDN2_9SPHI</name>